<reference evidence="1 2" key="1">
    <citation type="submission" date="2017-05" db="EMBL/GenBank/DDBJ databases">
        <title>Functional genome analysis of Paenibacillus pasadenensis strain R16: insights on endophytic life style and antifungal activity.</title>
        <authorList>
            <person name="Passera A."/>
            <person name="Marcolungo L."/>
            <person name="Casati P."/>
            <person name="Brasca M."/>
            <person name="Quaglino F."/>
            <person name="Delledonne M."/>
        </authorList>
    </citation>
    <scope>NUCLEOTIDE SEQUENCE [LARGE SCALE GENOMIC DNA]</scope>
    <source>
        <strain evidence="1 2">R16</strain>
    </source>
</reference>
<keyword evidence="2" id="KW-1185">Reference proteome</keyword>
<comment type="caution">
    <text evidence="1">The sequence shown here is derived from an EMBL/GenBank/DDBJ whole genome shotgun (WGS) entry which is preliminary data.</text>
</comment>
<dbReference type="EMBL" id="NFEZ01000003">
    <property type="protein sequence ID" value="PLT46873.1"/>
    <property type="molecule type" value="Genomic_DNA"/>
</dbReference>
<evidence type="ECO:0000313" key="1">
    <source>
        <dbReference type="EMBL" id="PLT46873.1"/>
    </source>
</evidence>
<protein>
    <submittedName>
        <fullName evidence="1">Uncharacterized protein</fullName>
    </submittedName>
</protein>
<dbReference type="Proteomes" id="UP000234789">
    <property type="component" value="Unassembled WGS sequence"/>
</dbReference>
<sequence length="58" mass="6356">MDPPVQAENGKGLSPVIVDDLRDRPFFVVQQFSERISLAAAIASADFPSASVSPWLRR</sequence>
<gene>
    <name evidence="1" type="ORF">B8V81_1097</name>
</gene>
<accession>A0A2N5N968</accession>
<name>A0A2N5N968_9BACL</name>
<dbReference type="AlphaFoldDB" id="A0A2N5N968"/>
<organism evidence="1 2">
    <name type="scientific">Paenibacillus pasadenensis</name>
    <dbReference type="NCBI Taxonomy" id="217090"/>
    <lineage>
        <taxon>Bacteria</taxon>
        <taxon>Bacillati</taxon>
        <taxon>Bacillota</taxon>
        <taxon>Bacilli</taxon>
        <taxon>Bacillales</taxon>
        <taxon>Paenibacillaceae</taxon>
        <taxon>Paenibacillus</taxon>
    </lineage>
</organism>
<proteinExistence type="predicted"/>
<evidence type="ECO:0000313" key="2">
    <source>
        <dbReference type="Proteomes" id="UP000234789"/>
    </source>
</evidence>